<feature type="compositionally biased region" description="Polar residues" evidence="1">
    <location>
        <begin position="98"/>
        <end position="110"/>
    </location>
</feature>
<dbReference type="Proteomes" id="UP000593571">
    <property type="component" value="Unassembled WGS sequence"/>
</dbReference>
<sequence length="128" mass="12896">MDIGPSGLCGHVGSMPAPGSNLSLTMRSFPPTTRPLLSVLPLQRLPSPSSPLDTHSILQVPPSQLWGIEGSPIAATWGMGAPGPRQRAGASQGEHRQGSSVSVSPGSTLGTFDCPSPSGSAVPFSAAA</sequence>
<evidence type="ECO:0000313" key="3">
    <source>
        <dbReference type="Proteomes" id="UP000593571"/>
    </source>
</evidence>
<reference evidence="2 3" key="1">
    <citation type="journal article" date="2020" name="Nature">
        <title>Six reference-quality genomes reveal evolution of bat adaptations.</title>
        <authorList>
            <person name="Jebb D."/>
            <person name="Huang Z."/>
            <person name="Pippel M."/>
            <person name="Hughes G.M."/>
            <person name="Lavrichenko K."/>
            <person name="Devanna P."/>
            <person name="Winkler S."/>
            <person name="Jermiin L.S."/>
            <person name="Skirmuntt E.C."/>
            <person name="Katzourakis A."/>
            <person name="Burkitt-Gray L."/>
            <person name="Ray D.A."/>
            <person name="Sullivan K.A.M."/>
            <person name="Roscito J.G."/>
            <person name="Kirilenko B.M."/>
            <person name="Davalos L.M."/>
            <person name="Corthals A.P."/>
            <person name="Power M.L."/>
            <person name="Jones G."/>
            <person name="Ransome R.D."/>
            <person name="Dechmann D.K.N."/>
            <person name="Locatelli A.G."/>
            <person name="Puechmaille S.J."/>
            <person name="Fedrigo O."/>
            <person name="Jarvis E.D."/>
            <person name="Hiller M."/>
            <person name="Vernes S.C."/>
            <person name="Myers E.W."/>
            <person name="Teeling E.C."/>
        </authorList>
    </citation>
    <scope>NUCLEOTIDE SEQUENCE [LARGE SCALE GENOMIC DNA]</scope>
    <source>
        <strain evidence="2">MRouAeg1</strain>
        <tissue evidence="2">Muscle</tissue>
    </source>
</reference>
<gene>
    <name evidence="2" type="ORF">HJG63_008998</name>
</gene>
<organism evidence="2 3">
    <name type="scientific">Rousettus aegyptiacus</name>
    <name type="common">Egyptian fruit bat</name>
    <name type="synonym">Pteropus aegyptiacus</name>
    <dbReference type="NCBI Taxonomy" id="9407"/>
    <lineage>
        <taxon>Eukaryota</taxon>
        <taxon>Metazoa</taxon>
        <taxon>Chordata</taxon>
        <taxon>Craniata</taxon>
        <taxon>Vertebrata</taxon>
        <taxon>Euteleostomi</taxon>
        <taxon>Mammalia</taxon>
        <taxon>Eutheria</taxon>
        <taxon>Laurasiatheria</taxon>
        <taxon>Chiroptera</taxon>
        <taxon>Yinpterochiroptera</taxon>
        <taxon>Pteropodoidea</taxon>
        <taxon>Pteropodidae</taxon>
        <taxon>Rousettinae</taxon>
        <taxon>Rousettus</taxon>
    </lineage>
</organism>
<evidence type="ECO:0000256" key="1">
    <source>
        <dbReference type="SAM" id="MobiDB-lite"/>
    </source>
</evidence>
<proteinExistence type="predicted"/>
<dbReference type="EMBL" id="JACASE010000014">
    <property type="protein sequence ID" value="KAF6410442.1"/>
    <property type="molecule type" value="Genomic_DNA"/>
</dbReference>
<keyword evidence="3" id="KW-1185">Reference proteome</keyword>
<accession>A0A7J8CI42</accession>
<feature type="region of interest" description="Disordered" evidence="1">
    <location>
        <begin position="76"/>
        <end position="128"/>
    </location>
</feature>
<name>A0A7J8CI42_ROUAE</name>
<comment type="caution">
    <text evidence="2">The sequence shown here is derived from an EMBL/GenBank/DDBJ whole genome shotgun (WGS) entry which is preliminary data.</text>
</comment>
<dbReference type="AlphaFoldDB" id="A0A7J8CI42"/>
<evidence type="ECO:0000313" key="2">
    <source>
        <dbReference type="EMBL" id="KAF6410442.1"/>
    </source>
</evidence>
<protein>
    <submittedName>
        <fullName evidence="2">Uncharacterized protein</fullName>
    </submittedName>
</protein>